<dbReference type="OrthoDB" id="68566at2"/>
<dbReference type="RefSeq" id="WP_064013721.1">
    <property type="nucleotide sequence ID" value="NZ_CP011387.1"/>
</dbReference>
<gene>
    <name evidence="1" type="ORF">SU48_01640</name>
</gene>
<dbReference type="KEGG" id="dpu:SU48_01640"/>
<dbReference type="AlphaFoldDB" id="A0A172T6Q8"/>
<protein>
    <submittedName>
        <fullName evidence="1">Uncharacterized protein</fullName>
    </submittedName>
</protein>
<keyword evidence="2" id="KW-1185">Reference proteome</keyword>
<reference evidence="1 2" key="1">
    <citation type="submission" date="2015-01" db="EMBL/GenBank/DDBJ databases">
        <title>Deinococcus puniceus/DY1/ whole genome sequencing.</title>
        <authorList>
            <person name="Kim M.K."/>
            <person name="Srinivasan S."/>
            <person name="Lee J.-J."/>
        </authorList>
    </citation>
    <scope>NUCLEOTIDE SEQUENCE [LARGE SCALE GENOMIC DNA]</scope>
    <source>
        <strain evidence="1 2">DY1</strain>
    </source>
</reference>
<accession>A0A172T6Q8</accession>
<name>A0A172T6Q8_9DEIO</name>
<dbReference type="Proteomes" id="UP000077363">
    <property type="component" value="Chromosome"/>
</dbReference>
<dbReference type="EMBL" id="CP011387">
    <property type="protein sequence ID" value="ANE42670.1"/>
    <property type="molecule type" value="Genomic_DNA"/>
</dbReference>
<organism evidence="1 2">
    <name type="scientific">Deinococcus puniceus</name>
    <dbReference type="NCBI Taxonomy" id="1182568"/>
    <lineage>
        <taxon>Bacteria</taxon>
        <taxon>Thermotogati</taxon>
        <taxon>Deinococcota</taxon>
        <taxon>Deinococci</taxon>
        <taxon>Deinococcales</taxon>
        <taxon>Deinococcaceae</taxon>
        <taxon>Deinococcus</taxon>
    </lineage>
</organism>
<evidence type="ECO:0000313" key="2">
    <source>
        <dbReference type="Proteomes" id="UP000077363"/>
    </source>
</evidence>
<evidence type="ECO:0000313" key="1">
    <source>
        <dbReference type="EMBL" id="ANE42670.1"/>
    </source>
</evidence>
<sequence>MTRPDPVALQGSLRAFIAEHDIKPDPQFFHWHSGVYAVLDCVFSSQAVYETTVLPALKRFAVNSGLEDQPGLTFTAFVQDVDRFPEPHRFATYARDVMGNSQQLSGQTKVQVAYNVCQRFISRGYNTKAALLAALPQGKPADPATETPATHSALEEMVLGEMIKDRSHKIRGMGAALGPYLLMSLGVEDYVKPDTLLLRLLGRVGGWQPRAGHPGDLALIQDTVTHVAKEMQTSPARLDNALWRYESTLLRGKAGR</sequence>
<proteinExistence type="predicted"/>
<dbReference type="PATRIC" id="fig|1182568.3.peg.338"/>